<keyword evidence="4 11" id="KW-0813">Transport</keyword>
<dbReference type="RefSeq" id="WP_006206566.1">
    <property type="nucleotide sequence ID" value="NZ_AGSN01000247.1"/>
</dbReference>
<evidence type="ECO:0000313" key="14">
    <source>
        <dbReference type="Proteomes" id="UP000002949"/>
    </source>
</evidence>
<dbReference type="PATRIC" id="fig|1082933.3.peg.6560"/>
<sequence length="290" mass="31511">MSDATLNASAMRRGSFASVLPKLAATLLMLVLAAVWLGPLLLIVMTSIKSNAEFLAGPFALPRSPTIQPYIDVWFGLGFGTLLRNSLIYATAGSALAVTLALVPAFALSRMNVPGRKWIFGLLLTGLMLPQQTVLIPLYDTLRTFHLLDTKIGLIIVHGVYGMPLQVLILRGFMTTIPPEIEKAAYVEGATDFQVFWKVILPLSVPGILVGYTLNFIAIWKEFVFGLVFLNSEENFPVTVGMLKLNSDRYLAVFNLPAAGLVISQLPIVILFILTYRQISGGNLSGAVKG</sequence>
<evidence type="ECO:0000256" key="1">
    <source>
        <dbReference type="ARBA" id="ARBA00002264"/>
    </source>
</evidence>
<feature type="transmembrane region" description="Helical" evidence="11">
    <location>
        <begin position="195"/>
        <end position="220"/>
    </location>
</feature>
<name>G6YL87_9HYPH</name>
<evidence type="ECO:0000256" key="6">
    <source>
        <dbReference type="ARBA" id="ARBA00022597"/>
    </source>
</evidence>
<feature type="transmembrane region" description="Helical" evidence="11">
    <location>
        <begin position="250"/>
        <end position="274"/>
    </location>
</feature>
<dbReference type="Proteomes" id="UP000002949">
    <property type="component" value="Unassembled WGS sequence"/>
</dbReference>
<keyword evidence="7 11" id="KW-0812">Transmembrane</keyword>
<dbReference type="EMBL" id="AGSN01000247">
    <property type="protein sequence ID" value="EHH03003.1"/>
    <property type="molecule type" value="Genomic_DNA"/>
</dbReference>
<evidence type="ECO:0000256" key="3">
    <source>
        <dbReference type="ARBA" id="ARBA00009047"/>
    </source>
</evidence>
<organism evidence="13 14">
    <name type="scientific">Mesorhizobium amorphae CCNWGS0123</name>
    <dbReference type="NCBI Taxonomy" id="1082933"/>
    <lineage>
        <taxon>Bacteria</taxon>
        <taxon>Pseudomonadati</taxon>
        <taxon>Pseudomonadota</taxon>
        <taxon>Alphaproteobacteria</taxon>
        <taxon>Hyphomicrobiales</taxon>
        <taxon>Phyllobacteriaceae</taxon>
        <taxon>Mesorhizobium</taxon>
    </lineage>
</organism>
<dbReference type="InterPro" id="IPR000515">
    <property type="entry name" value="MetI-like"/>
</dbReference>
<evidence type="ECO:0000256" key="4">
    <source>
        <dbReference type="ARBA" id="ARBA00022448"/>
    </source>
</evidence>
<accession>G6YL87</accession>
<dbReference type="STRING" id="1082933.A6B35_24505"/>
<gene>
    <name evidence="13" type="ORF">MEA186_33864</name>
</gene>
<feature type="domain" description="ABC transmembrane type-1" evidence="12">
    <location>
        <begin position="83"/>
        <end position="275"/>
    </location>
</feature>
<dbReference type="GO" id="GO:0055085">
    <property type="term" value="P:transmembrane transport"/>
    <property type="evidence" value="ECO:0007669"/>
    <property type="project" value="InterPro"/>
</dbReference>
<feature type="transmembrane region" description="Helical" evidence="11">
    <location>
        <begin position="151"/>
        <end position="174"/>
    </location>
</feature>
<evidence type="ECO:0000256" key="11">
    <source>
        <dbReference type="RuleBase" id="RU363032"/>
    </source>
</evidence>
<feature type="transmembrane region" description="Helical" evidence="11">
    <location>
        <begin position="119"/>
        <end position="139"/>
    </location>
</feature>
<dbReference type="PANTHER" id="PTHR32243">
    <property type="entry name" value="MALTOSE TRANSPORT SYSTEM PERMEASE-RELATED"/>
    <property type="match status" value="1"/>
</dbReference>
<dbReference type="AlphaFoldDB" id="G6YL87"/>
<dbReference type="InterPro" id="IPR035906">
    <property type="entry name" value="MetI-like_sf"/>
</dbReference>
<dbReference type="GO" id="GO:0005886">
    <property type="term" value="C:plasma membrane"/>
    <property type="evidence" value="ECO:0007669"/>
    <property type="project" value="UniProtKB-SubCell"/>
</dbReference>
<dbReference type="InterPro" id="IPR050901">
    <property type="entry name" value="BP-dep_ABC_trans_perm"/>
</dbReference>
<dbReference type="SUPFAM" id="SSF161098">
    <property type="entry name" value="MetI-like"/>
    <property type="match status" value="1"/>
</dbReference>
<evidence type="ECO:0000313" key="13">
    <source>
        <dbReference type="EMBL" id="EHH03003.1"/>
    </source>
</evidence>
<evidence type="ECO:0000256" key="8">
    <source>
        <dbReference type="ARBA" id="ARBA00022989"/>
    </source>
</evidence>
<evidence type="ECO:0000256" key="7">
    <source>
        <dbReference type="ARBA" id="ARBA00022692"/>
    </source>
</evidence>
<dbReference type="OrthoDB" id="9815445at2"/>
<dbReference type="PROSITE" id="PS50928">
    <property type="entry name" value="ABC_TM1"/>
    <property type="match status" value="1"/>
</dbReference>
<dbReference type="KEGG" id="mamo:A6B35_24505"/>
<dbReference type="Pfam" id="PF00528">
    <property type="entry name" value="BPD_transp_1"/>
    <property type="match status" value="1"/>
</dbReference>
<keyword evidence="5" id="KW-1003">Cell membrane</keyword>
<dbReference type="Gene3D" id="1.10.3720.10">
    <property type="entry name" value="MetI-like"/>
    <property type="match status" value="1"/>
</dbReference>
<evidence type="ECO:0000256" key="9">
    <source>
        <dbReference type="ARBA" id="ARBA00023136"/>
    </source>
</evidence>
<proteinExistence type="inferred from homology"/>
<protein>
    <recommendedName>
        <fullName evidence="10">Maltose/maltodextrin transport system permease protein MalG</fullName>
    </recommendedName>
</protein>
<comment type="similarity">
    <text evidence="3">Belongs to the binding-protein-dependent transport system permease family. MalFG subfamily.</text>
</comment>
<dbReference type="CDD" id="cd06261">
    <property type="entry name" value="TM_PBP2"/>
    <property type="match status" value="1"/>
</dbReference>
<keyword evidence="8 11" id="KW-1133">Transmembrane helix</keyword>
<evidence type="ECO:0000256" key="5">
    <source>
        <dbReference type="ARBA" id="ARBA00022475"/>
    </source>
</evidence>
<keyword evidence="9 11" id="KW-0472">Membrane</keyword>
<keyword evidence="6" id="KW-0762">Sugar transport</keyword>
<comment type="subcellular location">
    <subcellularLocation>
        <location evidence="2 11">Cell membrane</location>
        <topology evidence="2 11">Multi-pass membrane protein</topology>
    </subcellularLocation>
</comment>
<evidence type="ECO:0000259" key="12">
    <source>
        <dbReference type="PROSITE" id="PS50928"/>
    </source>
</evidence>
<comment type="function">
    <text evidence="1">Part of the ABC transporter complex MalEFGK involved in maltose/maltodextrin import. Probably responsible for the translocation of the substrate across the membrane.</text>
</comment>
<evidence type="ECO:0000256" key="2">
    <source>
        <dbReference type="ARBA" id="ARBA00004651"/>
    </source>
</evidence>
<keyword evidence="14" id="KW-1185">Reference proteome</keyword>
<evidence type="ECO:0000256" key="10">
    <source>
        <dbReference type="ARBA" id="ARBA00041109"/>
    </source>
</evidence>
<feature type="transmembrane region" description="Helical" evidence="11">
    <location>
        <begin position="20"/>
        <end position="45"/>
    </location>
</feature>
<reference evidence="13 14" key="1">
    <citation type="journal article" date="2012" name="J. Bacteriol.">
        <title>Draft Genome Sequence of Plant Growth-Promoting Rhizobium Mesorhizobium amorphae, Isolated from Zinc-Lead Mine Tailings.</title>
        <authorList>
            <person name="Hao X."/>
            <person name="Lin Y."/>
            <person name="Johnstone L."/>
            <person name="Baltrus D.A."/>
            <person name="Miller S.J."/>
            <person name="Wei G."/>
            <person name="Rensing C."/>
        </authorList>
    </citation>
    <scope>NUCLEOTIDE SEQUENCE [LARGE SCALE GENOMIC DNA]</scope>
    <source>
        <strain evidence="13 14">CCNWGS0123</strain>
    </source>
</reference>
<dbReference type="PANTHER" id="PTHR32243:SF50">
    <property type="entry name" value="MALTOSE_MALTODEXTRIN TRANSPORT SYSTEM PERMEASE PROTEIN MALG"/>
    <property type="match status" value="1"/>
</dbReference>
<feature type="transmembrane region" description="Helical" evidence="11">
    <location>
        <begin position="87"/>
        <end position="107"/>
    </location>
</feature>
<dbReference type="eggNOG" id="COG0395">
    <property type="taxonomic scope" value="Bacteria"/>
</dbReference>